<keyword evidence="3" id="KW-1185">Reference proteome</keyword>
<feature type="region of interest" description="Disordered" evidence="1">
    <location>
        <begin position="202"/>
        <end position="221"/>
    </location>
</feature>
<proteinExistence type="predicted"/>
<feature type="compositionally biased region" description="Basic and acidic residues" evidence="1">
    <location>
        <begin position="340"/>
        <end position="350"/>
    </location>
</feature>
<dbReference type="OrthoDB" id="6331650at2759"/>
<feature type="compositionally biased region" description="Low complexity" evidence="1">
    <location>
        <begin position="202"/>
        <end position="212"/>
    </location>
</feature>
<feature type="compositionally biased region" description="Low complexity" evidence="1">
    <location>
        <begin position="113"/>
        <end position="131"/>
    </location>
</feature>
<comment type="caution">
    <text evidence="2">The sequence shown here is derived from an EMBL/GenBank/DDBJ whole genome shotgun (WGS) entry which is preliminary data.</text>
</comment>
<dbReference type="EMBL" id="QCYY01001264">
    <property type="protein sequence ID" value="ROT79261.1"/>
    <property type="molecule type" value="Genomic_DNA"/>
</dbReference>
<gene>
    <name evidence="2" type="ORF">C7M84_002024</name>
</gene>
<feature type="compositionally biased region" description="Low complexity" evidence="1">
    <location>
        <begin position="237"/>
        <end position="258"/>
    </location>
</feature>
<sequence length="378" mass="40348">GYAPDGKSRFIRMQLPALLCCTLATATATIVLTRAVVPDRVIRLRSLDCASDLGERGVCMFAWHCSTSGGTHLATCIDGFFFGSCCRLPSENAIEEPGTNKTQPSVTSDPLVTPGASAASTTPTTPYPKTKPLLKESHSTLPAASPNIQKVSATTFPTPEASATTLQESAKTTLSIRESTTIRPTQELATTTLATQESIETTTTECATTSPTQGVSLTTLPSQESFTTSLTTQESFTTSLTTQESFTTSLTTQESFTTAAPTELPATDSSYEASTDGGASVDQEPTEENLQVMGEGQQQPTEGTQSETAEKDQQTNRQDRSHRTGSAGDHRQARIHRRGSAGDHRRDSTRNPRTGSAGDSRRNRKRSHRGNSTRTGSC</sequence>
<reference evidence="2 3" key="1">
    <citation type="submission" date="2018-04" db="EMBL/GenBank/DDBJ databases">
        <authorList>
            <person name="Zhang X."/>
            <person name="Yuan J."/>
            <person name="Li F."/>
            <person name="Xiang J."/>
        </authorList>
    </citation>
    <scope>NUCLEOTIDE SEQUENCE [LARGE SCALE GENOMIC DNA]</scope>
    <source>
        <tissue evidence="2">Muscle</tissue>
    </source>
</reference>
<reference evidence="2 3" key="2">
    <citation type="submission" date="2019-01" db="EMBL/GenBank/DDBJ databases">
        <title>The decoding of complex shrimp genome reveals the adaptation for benthos swimmer, frequently molting mechanism and breeding impact on genome.</title>
        <authorList>
            <person name="Sun Y."/>
            <person name="Gao Y."/>
            <person name="Yu Y."/>
        </authorList>
    </citation>
    <scope>NUCLEOTIDE SEQUENCE [LARGE SCALE GENOMIC DNA]</scope>
    <source>
        <tissue evidence="2">Muscle</tissue>
    </source>
</reference>
<feature type="compositionally biased region" description="Basic and acidic residues" evidence="1">
    <location>
        <begin position="308"/>
        <end position="332"/>
    </location>
</feature>
<feature type="region of interest" description="Disordered" evidence="1">
    <location>
        <begin position="94"/>
        <end position="133"/>
    </location>
</feature>
<feature type="compositionally biased region" description="Low complexity" evidence="1">
    <location>
        <begin position="294"/>
        <end position="307"/>
    </location>
</feature>
<protein>
    <submittedName>
        <fullName evidence="2">Putative serine proteinase stubble isoform X1</fullName>
    </submittedName>
</protein>
<evidence type="ECO:0000313" key="3">
    <source>
        <dbReference type="Proteomes" id="UP000283509"/>
    </source>
</evidence>
<feature type="region of interest" description="Disordered" evidence="1">
    <location>
        <begin position="237"/>
        <end position="378"/>
    </location>
</feature>
<dbReference type="Proteomes" id="UP000283509">
    <property type="component" value="Unassembled WGS sequence"/>
</dbReference>
<feature type="compositionally biased region" description="Polar residues" evidence="1">
    <location>
        <begin position="99"/>
        <end position="110"/>
    </location>
</feature>
<feature type="compositionally biased region" description="Basic residues" evidence="1">
    <location>
        <begin position="362"/>
        <end position="371"/>
    </location>
</feature>
<dbReference type="AlphaFoldDB" id="A0A3R7MCW1"/>
<accession>A0A3R7MCW1</accession>
<organism evidence="2 3">
    <name type="scientific">Penaeus vannamei</name>
    <name type="common">Whiteleg shrimp</name>
    <name type="synonym">Litopenaeus vannamei</name>
    <dbReference type="NCBI Taxonomy" id="6689"/>
    <lineage>
        <taxon>Eukaryota</taxon>
        <taxon>Metazoa</taxon>
        <taxon>Ecdysozoa</taxon>
        <taxon>Arthropoda</taxon>
        <taxon>Crustacea</taxon>
        <taxon>Multicrustacea</taxon>
        <taxon>Malacostraca</taxon>
        <taxon>Eumalacostraca</taxon>
        <taxon>Eucarida</taxon>
        <taxon>Decapoda</taxon>
        <taxon>Dendrobranchiata</taxon>
        <taxon>Penaeoidea</taxon>
        <taxon>Penaeidae</taxon>
        <taxon>Penaeus</taxon>
    </lineage>
</organism>
<evidence type="ECO:0000313" key="2">
    <source>
        <dbReference type="EMBL" id="ROT79261.1"/>
    </source>
</evidence>
<feature type="non-terminal residue" evidence="2">
    <location>
        <position position="1"/>
    </location>
</feature>
<evidence type="ECO:0000256" key="1">
    <source>
        <dbReference type="SAM" id="MobiDB-lite"/>
    </source>
</evidence>
<name>A0A3R7MCW1_PENVA</name>